<comment type="caution">
    <text evidence="1">The sequence shown here is derived from an EMBL/GenBank/DDBJ whole genome shotgun (WGS) entry which is preliminary data.</text>
</comment>
<dbReference type="EMBL" id="JAGMUV010000009">
    <property type="protein sequence ID" value="KAH7143699.1"/>
    <property type="molecule type" value="Genomic_DNA"/>
</dbReference>
<accession>A0A9P9J4I4</accession>
<gene>
    <name evidence="1" type="ORF">EDB81DRAFT_502599</name>
</gene>
<protein>
    <submittedName>
        <fullName evidence="1">Uncharacterized protein</fullName>
    </submittedName>
</protein>
<dbReference type="OrthoDB" id="10598104at2759"/>
<sequence>MCVHQRAGRLPLPPLGWMFPGTSISLPPHPHFSGRYLDNASTHHRPSRQEGEKLPDLLQLCLIRSPASNQPRSPGRRAPIPLAHVQCLSWSSIARKSSKKATRIERQPAERGWGVAFPRKAKATESSAAFRFSKTAQFLFLGFRCLAASPFWLWLASARLLQVWLSRSPEVQAKLQDEMQMAADHGQQRSIAPISTPSDNSLSLPCPCRTVFDFDVFSALSCWERWICH</sequence>
<proteinExistence type="predicted"/>
<keyword evidence="2" id="KW-1185">Reference proteome</keyword>
<name>A0A9P9J4I4_9HYPO</name>
<dbReference type="Proteomes" id="UP000738349">
    <property type="component" value="Unassembled WGS sequence"/>
</dbReference>
<organism evidence="1 2">
    <name type="scientific">Dactylonectria macrodidyma</name>
    <dbReference type="NCBI Taxonomy" id="307937"/>
    <lineage>
        <taxon>Eukaryota</taxon>
        <taxon>Fungi</taxon>
        <taxon>Dikarya</taxon>
        <taxon>Ascomycota</taxon>
        <taxon>Pezizomycotina</taxon>
        <taxon>Sordariomycetes</taxon>
        <taxon>Hypocreomycetidae</taxon>
        <taxon>Hypocreales</taxon>
        <taxon>Nectriaceae</taxon>
        <taxon>Dactylonectria</taxon>
    </lineage>
</organism>
<evidence type="ECO:0000313" key="2">
    <source>
        <dbReference type="Proteomes" id="UP000738349"/>
    </source>
</evidence>
<dbReference type="AlphaFoldDB" id="A0A9P9J4I4"/>
<evidence type="ECO:0000313" key="1">
    <source>
        <dbReference type="EMBL" id="KAH7143699.1"/>
    </source>
</evidence>
<reference evidence="1" key="1">
    <citation type="journal article" date="2021" name="Nat. Commun.">
        <title>Genetic determinants of endophytism in the Arabidopsis root mycobiome.</title>
        <authorList>
            <person name="Mesny F."/>
            <person name="Miyauchi S."/>
            <person name="Thiergart T."/>
            <person name="Pickel B."/>
            <person name="Atanasova L."/>
            <person name="Karlsson M."/>
            <person name="Huettel B."/>
            <person name="Barry K.W."/>
            <person name="Haridas S."/>
            <person name="Chen C."/>
            <person name="Bauer D."/>
            <person name="Andreopoulos W."/>
            <person name="Pangilinan J."/>
            <person name="LaButti K."/>
            <person name="Riley R."/>
            <person name="Lipzen A."/>
            <person name="Clum A."/>
            <person name="Drula E."/>
            <person name="Henrissat B."/>
            <person name="Kohler A."/>
            <person name="Grigoriev I.V."/>
            <person name="Martin F.M."/>
            <person name="Hacquard S."/>
        </authorList>
    </citation>
    <scope>NUCLEOTIDE SEQUENCE</scope>
    <source>
        <strain evidence="1">MPI-CAGE-AT-0147</strain>
    </source>
</reference>